<name>A0A6J4IF78_9ACTN</name>
<evidence type="ECO:0000313" key="4">
    <source>
        <dbReference type="EMBL" id="CAA9248671.1"/>
    </source>
</evidence>
<feature type="domain" description="N-acetyltransferase" evidence="3">
    <location>
        <begin position="12"/>
        <end position="157"/>
    </location>
</feature>
<dbReference type="InterPro" id="IPR000182">
    <property type="entry name" value="GNAT_dom"/>
</dbReference>
<organism evidence="4">
    <name type="scientific">uncultured Acidimicrobiales bacterium</name>
    <dbReference type="NCBI Taxonomy" id="310071"/>
    <lineage>
        <taxon>Bacteria</taxon>
        <taxon>Bacillati</taxon>
        <taxon>Actinomycetota</taxon>
        <taxon>Acidimicrobiia</taxon>
        <taxon>Acidimicrobiales</taxon>
        <taxon>environmental samples</taxon>
    </lineage>
</organism>
<dbReference type="SUPFAM" id="SSF55729">
    <property type="entry name" value="Acyl-CoA N-acyltransferases (Nat)"/>
    <property type="match status" value="1"/>
</dbReference>
<gene>
    <name evidence="4" type="ORF">AVDCRST_MAG50-2473</name>
</gene>
<dbReference type="InterPro" id="IPR050832">
    <property type="entry name" value="Bact_Acetyltransf"/>
</dbReference>
<sequence length="158" mass="17376">MLRLDVVPLSDPVARSLEQDLSAEIRSRYGGGEPEEPHDAAEFSPPAGTFVVGFLEVDGGDSVPVACGGIRRIGGGRCELKRMYVVPEARGRGISRAVLERLEREALMLGFSEVWLETGTEQPEAMSLYESAGYDPIEDFGRYRGEPKVRSYGKRIRA</sequence>
<dbReference type="InterPro" id="IPR016181">
    <property type="entry name" value="Acyl_CoA_acyltransferase"/>
</dbReference>
<evidence type="ECO:0000259" key="3">
    <source>
        <dbReference type="PROSITE" id="PS51186"/>
    </source>
</evidence>
<dbReference type="Gene3D" id="3.40.630.30">
    <property type="match status" value="1"/>
</dbReference>
<reference evidence="4" key="1">
    <citation type="submission" date="2020-02" db="EMBL/GenBank/DDBJ databases">
        <authorList>
            <person name="Meier V. D."/>
        </authorList>
    </citation>
    <scope>NUCLEOTIDE SEQUENCE</scope>
    <source>
        <strain evidence="4">AVDCRST_MAG50</strain>
    </source>
</reference>
<dbReference type="Pfam" id="PF00583">
    <property type="entry name" value="Acetyltransf_1"/>
    <property type="match status" value="1"/>
</dbReference>
<dbReference type="PROSITE" id="PS51186">
    <property type="entry name" value="GNAT"/>
    <property type="match status" value="1"/>
</dbReference>
<accession>A0A6J4IF78</accession>
<dbReference type="EMBL" id="CADCTF010000104">
    <property type="protein sequence ID" value="CAA9248671.1"/>
    <property type="molecule type" value="Genomic_DNA"/>
</dbReference>
<dbReference type="PANTHER" id="PTHR43877">
    <property type="entry name" value="AMINOALKYLPHOSPHONATE N-ACETYLTRANSFERASE-RELATED-RELATED"/>
    <property type="match status" value="1"/>
</dbReference>
<keyword evidence="1" id="KW-0808">Transferase</keyword>
<dbReference type="GO" id="GO:0016747">
    <property type="term" value="F:acyltransferase activity, transferring groups other than amino-acyl groups"/>
    <property type="evidence" value="ECO:0007669"/>
    <property type="project" value="InterPro"/>
</dbReference>
<evidence type="ECO:0000256" key="2">
    <source>
        <dbReference type="ARBA" id="ARBA00023315"/>
    </source>
</evidence>
<evidence type="ECO:0000256" key="1">
    <source>
        <dbReference type="ARBA" id="ARBA00022679"/>
    </source>
</evidence>
<dbReference type="PANTHER" id="PTHR43877:SF2">
    <property type="entry name" value="AMINOALKYLPHOSPHONATE N-ACETYLTRANSFERASE-RELATED"/>
    <property type="match status" value="1"/>
</dbReference>
<proteinExistence type="predicted"/>
<dbReference type="CDD" id="cd04301">
    <property type="entry name" value="NAT_SF"/>
    <property type="match status" value="1"/>
</dbReference>
<protein>
    <recommendedName>
        <fullName evidence="3">N-acetyltransferase domain-containing protein</fullName>
    </recommendedName>
</protein>
<dbReference type="AlphaFoldDB" id="A0A6J4IF78"/>
<keyword evidence="2" id="KW-0012">Acyltransferase</keyword>